<dbReference type="AlphaFoldDB" id="A0A075G2H4"/>
<name>A0A075G2H4_9ARCH</name>
<reference evidence="1" key="1">
    <citation type="journal article" date="2014" name="Genome Biol. Evol.">
        <title>Pangenome evidence for extensive interdomain horizontal transfer affecting lineage core and shell genes in uncultured planktonic thaumarchaeota and euryarchaeota.</title>
        <authorList>
            <person name="Deschamps P."/>
            <person name="Zivanovic Y."/>
            <person name="Moreira D."/>
            <person name="Rodriguez-Valera F."/>
            <person name="Lopez-Garcia P."/>
        </authorList>
    </citation>
    <scope>NUCLEOTIDE SEQUENCE</scope>
</reference>
<evidence type="ECO:0000313" key="1">
    <source>
        <dbReference type="EMBL" id="AIE95992.1"/>
    </source>
</evidence>
<protein>
    <submittedName>
        <fullName evidence="1">Uncharacterized protein</fullName>
    </submittedName>
</protein>
<proteinExistence type="predicted"/>
<accession>A0A075G2H4</accession>
<dbReference type="InterPro" id="IPR046666">
    <property type="entry name" value="DUF6775"/>
</dbReference>
<dbReference type="EMBL" id="KF900466">
    <property type="protein sequence ID" value="AIE95992.1"/>
    <property type="molecule type" value="Genomic_DNA"/>
</dbReference>
<organism evidence="1">
    <name type="scientific">uncultured marine thaumarchaeote AD1000_71_D06</name>
    <dbReference type="NCBI Taxonomy" id="1455937"/>
    <lineage>
        <taxon>Archaea</taxon>
        <taxon>Nitrososphaerota</taxon>
        <taxon>environmental samples</taxon>
    </lineage>
</organism>
<sequence length="73" mass="8506">MHIVFTNRLICTYDTTDSRYHGRAVICSNPSIISTTGMIEAPARPREYYFEAMKRKMQGLDIQDVKKTIMENF</sequence>
<dbReference type="Pfam" id="PF20565">
    <property type="entry name" value="DUF6775"/>
    <property type="match status" value="1"/>
</dbReference>